<feature type="compositionally biased region" description="Basic and acidic residues" evidence="1">
    <location>
        <begin position="147"/>
        <end position="172"/>
    </location>
</feature>
<dbReference type="RefSeq" id="WP_139224628.1">
    <property type="nucleotide sequence ID" value="NZ_FOOA01000010.1"/>
</dbReference>
<name>A0A7W6BYG7_9HYPH</name>
<reference evidence="3 4" key="1">
    <citation type="submission" date="2020-08" db="EMBL/GenBank/DDBJ databases">
        <title>Genomic Encyclopedia of Type Strains, Phase IV (KMG-IV): sequencing the most valuable type-strain genomes for metagenomic binning, comparative biology and taxonomic classification.</title>
        <authorList>
            <person name="Goeker M."/>
        </authorList>
    </citation>
    <scope>NUCLEOTIDE SEQUENCE [LARGE SCALE GENOMIC DNA]</scope>
    <source>
        <strain evidence="3 4">DSM 25024</strain>
    </source>
</reference>
<feature type="signal peptide" evidence="2">
    <location>
        <begin position="1"/>
        <end position="29"/>
    </location>
</feature>
<dbReference type="InterPro" id="IPR036700">
    <property type="entry name" value="BOBF_sf"/>
</dbReference>
<proteinExistence type="predicted"/>
<feature type="region of interest" description="Disordered" evidence="1">
    <location>
        <begin position="122"/>
        <end position="179"/>
    </location>
</feature>
<evidence type="ECO:0000256" key="2">
    <source>
        <dbReference type="SAM" id="SignalP"/>
    </source>
</evidence>
<protein>
    <submittedName>
        <fullName evidence="3">Uncharacterized protein YdeI (BOF family)</fullName>
    </submittedName>
</protein>
<organism evidence="3 4">
    <name type="scientific">Aureimonas phyllosphaerae</name>
    <dbReference type="NCBI Taxonomy" id="1166078"/>
    <lineage>
        <taxon>Bacteria</taxon>
        <taxon>Pseudomonadati</taxon>
        <taxon>Pseudomonadota</taxon>
        <taxon>Alphaproteobacteria</taxon>
        <taxon>Hyphomicrobiales</taxon>
        <taxon>Aurantimonadaceae</taxon>
        <taxon>Aureimonas</taxon>
    </lineage>
</organism>
<dbReference type="OrthoDB" id="7285223at2"/>
<evidence type="ECO:0000256" key="1">
    <source>
        <dbReference type="SAM" id="MobiDB-lite"/>
    </source>
</evidence>
<feature type="compositionally biased region" description="Basic and acidic residues" evidence="1">
    <location>
        <begin position="126"/>
        <end position="138"/>
    </location>
</feature>
<evidence type="ECO:0000313" key="3">
    <source>
        <dbReference type="EMBL" id="MBB3937468.1"/>
    </source>
</evidence>
<gene>
    <name evidence="3" type="ORF">GGR05_003634</name>
</gene>
<feature type="chain" id="PRO_5031344370" evidence="2">
    <location>
        <begin position="30"/>
        <end position="295"/>
    </location>
</feature>
<dbReference type="EMBL" id="JACIDO010000009">
    <property type="protein sequence ID" value="MBB3937468.1"/>
    <property type="molecule type" value="Genomic_DNA"/>
</dbReference>
<dbReference type="Gene3D" id="2.40.50.200">
    <property type="entry name" value="Bacterial OB-fold"/>
    <property type="match status" value="1"/>
</dbReference>
<keyword evidence="4" id="KW-1185">Reference proteome</keyword>
<accession>A0A7W6BYG7</accession>
<evidence type="ECO:0000313" key="4">
    <source>
        <dbReference type="Proteomes" id="UP000531216"/>
    </source>
</evidence>
<dbReference type="SUPFAM" id="SSF101756">
    <property type="entry name" value="Hypothetical protein YgiW"/>
    <property type="match status" value="1"/>
</dbReference>
<sequence>MKTTLSPKRRFGLAALAVPLLAGSTLAFAQGAPTTGATPPAPPAPRTATVNELRDMNDLRLDGRVAEVFGNRFVLEDATGRTLVELGPRGERGDLVKVGDAVSVDGRFARGQIDARSISVGGAERIALERPRPERDGPRGPGGPGRGPDRDGPRHGPRGEDGPPPPREERAGRGWFGGGVDEAAATKALTDAGYSEVTLTDTKKHHAEFTAKDATGKVWAVKVDEDNRLAEREPYVAPMAEDAARAAIEKLGYTYGGDFEVKKNHVEADAKDAAGRDVRIELNADGSLRKERFES</sequence>
<dbReference type="AlphaFoldDB" id="A0A7W6BYG7"/>
<keyword evidence="2" id="KW-0732">Signal</keyword>
<dbReference type="Proteomes" id="UP000531216">
    <property type="component" value="Unassembled WGS sequence"/>
</dbReference>
<comment type="caution">
    <text evidence="3">The sequence shown here is derived from an EMBL/GenBank/DDBJ whole genome shotgun (WGS) entry which is preliminary data.</text>
</comment>